<keyword evidence="1" id="KW-0677">Repeat</keyword>
<dbReference type="Pfam" id="PF12796">
    <property type="entry name" value="Ank_2"/>
    <property type="match status" value="3"/>
</dbReference>
<dbReference type="Gene3D" id="1.25.40.20">
    <property type="entry name" value="Ankyrin repeat-containing domain"/>
    <property type="match status" value="2"/>
</dbReference>
<evidence type="ECO:0000256" key="2">
    <source>
        <dbReference type="ARBA" id="ARBA00023043"/>
    </source>
</evidence>
<feature type="repeat" description="ANK" evidence="3">
    <location>
        <begin position="1390"/>
        <end position="1422"/>
    </location>
</feature>
<dbReference type="InterPro" id="IPR056884">
    <property type="entry name" value="NPHP3-like_N"/>
</dbReference>
<evidence type="ECO:0000256" key="1">
    <source>
        <dbReference type="ARBA" id="ARBA00022737"/>
    </source>
</evidence>
<proteinExistence type="predicted"/>
<feature type="compositionally biased region" description="Polar residues" evidence="5">
    <location>
        <begin position="1777"/>
        <end position="1792"/>
    </location>
</feature>
<feature type="compositionally biased region" description="Low complexity" evidence="5">
    <location>
        <begin position="1691"/>
        <end position="1711"/>
    </location>
</feature>
<dbReference type="SUPFAM" id="SSF48403">
    <property type="entry name" value="Ankyrin repeat"/>
    <property type="match status" value="3"/>
</dbReference>
<feature type="region of interest" description="Disordered" evidence="5">
    <location>
        <begin position="1671"/>
        <end position="1819"/>
    </location>
</feature>
<dbReference type="InterPro" id="IPR036770">
    <property type="entry name" value="Ankyrin_rpt-contain_sf"/>
</dbReference>
<dbReference type="InterPro" id="IPR002110">
    <property type="entry name" value="Ankyrin_rpt"/>
</dbReference>
<feature type="repeat" description="ANK" evidence="3">
    <location>
        <begin position="1283"/>
        <end position="1315"/>
    </location>
</feature>
<evidence type="ECO:0000259" key="6">
    <source>
        <dbReference type="Pfam" id="PF24883"/>
    </source>
</evidence>
<dbReference type="SUPFAM" id="SSF53474">
    <property type="entry name" value="alpha/beta-Hydrolases"/>
    <property type="match status" value="1"/>
</dbReference>
<dbReference type="EMBL" id="PTQR01000050">
    <property type="protein sequence ID" value="TKX23878.1"/>
    <property type="molecule type" value="Genomic_DNA"/>
</dbReference>
<dbReference type="Pfam" id="PF24883">
    <property type="entry name" value="NPHP3_N"/>
    <property type="match status" value="1"/>
</dbReference>
<evidence type="ECO:0000256" key="3">
    <source>
        <dbReference type="PROSITE-ProRule" id="PRU00023"/>
    </source>
</evidence>
<protein>
    <submittedName>
        <fullName evidence="7">Ankyrin repeat-containing protein 10</fullName>
    </submittedName>
</protein>
<dbReference type="PANTHER" id="PTHR24198:SF165">
    <property type="entry name" value="ANKYRIN REPEAT-CONTAINING PROTEIN-RELATED"/>
    <property type="match status" value="1"/>
</dbReference>
<feature type="repeat" description="ANK" evidence="3">
    <location>
        <begin position="966"/>
        <end position="998"/>
    </location>
</feature>
<sequence length="1819" mass="200584">MSLMTHSVSTRKPKPKLSDELGQGLKAFHNPQHAEADIVAVPGLGANPEKCWIWPPDIRDGETDVQTIADDLGHERQAKARKQFNWIEHPDGLAKLFPKARILLYDYASAWSGKNKVRVSMAGICKGLLQYLKDKRKDDIDGRRPIIFIGHSMGGLVIAKMLCMAMTRKEYESITTCTTGCMFFGSPFRGTDMAKMALYYNYVFGKESYEALLDFMRPDQGGSLEEVTQEFMELKDRLVPRIQVCCAYETIETNFASYIRKATPRMPGILTQNLVFEGMGRVLNSIGSSLVGTHFVTRESAVLPGCKDISITADHTGLIKFESIEAERFVPVKVALQEMMSSARKVVRARVDLSGKVLASPRYVKLVRQSLEGVHMAHIIRLYAKSAPGDSWLTADPAFLAWLDPQKLDGTTTHLWLKGGPGLGKTDAAMSAINCIDEVLTQAQQGTSSKQIETFAAHFMCASAPGRRNAEDVLKSLIVQIIDQEEILARHAKQFLPESQLYESGSSGIDRSRYEGSGSMAKATATVDNLWKCLQEMIADPVLQQVFIVLTNIHYLEDEDATNALLTLFQNDALRRHGESASPPKARWLITGRNDQRLVTHLVSEHVQVIDLENNSDYGLKIRSARRAHAREAVLTLKETRGYTDDLAYYVRSSIANHAEDKEWIDVFCILLGNLSGDSVGLSTRQWLRKSCHSRLDQLIEHAFENILDNHPSARLQMAEVFRALVVAFEEPTLTELAVLTQIDEISELKELIKYCSPIITIQQAGENKGRVIFTHSRFKPGILHVSDKHLDLSGNNTDSPDTKQYHGQLALRCFNYIRNAVGSTDQLSDPDYTGTALAARPLVETLDSTENSTKDRGDLAGLGLGTLGGSSCAYPLKFLLQHAASGFPDVSEDLYEIDPTFWTTSSEATMRWLRAFVDLSPDLRGFENPDGMIPLHLVAAVGALDLARVLVRQGDDQALSYRSDQGTTALHIAAFNNQREIVDVLLPAKADPNIGDGDIGIALHFASLHGHLSVMELLIEKKSNVNAFSQEMGPVINAAIKSGIVKGVGRILKEEVRFDLDYQKCEAPLSLSASISDPGLFREILQVGIVKWKQNTELLEQALLSSCFSGRFEIVQTLLDFEHEYLPATLDRAIFNAALESNWTAVQSLLKHVATKLEQHQQHELQMNDTFYLAAAQREDHQEVLQQIWSLSTFRIPTEIVNFALYQATALKKPSTVRWLLEECDANPDATADRPDIIESECFKSVAPPQTHLLNAINTAANTGDKDLVQILLKSNANISDSSCFALQLAAKEGHVDVVKLLVEAGAAIDRKVTHEELDMVDTCALQLACDSARTGVVEYLLEQGANPNAGGGPFTNPITAAVRKSHLDILKLLLKAPGIEINVTGGEDQSTPLINAATFMSKEAVQLLLDQGAEINAVNPAGDSALVMAAWKGEKDCVELLCDRGAEVAHRSTGRGLAIEVAAQQSHPLCASILARRMEAAVDFYRQLSEDTTLPNQLKASEAMVVSLQNALADMKTDLQVAMKDIDLAQLDKDSLLEANLHQNEDFKSVGQRIRAMDEERIELRKQLETSERRTARLSTEVDGMRRLVADQRALVLDVKKRTGVADLESKIKELQDATEQLQTAMEALETEKTTAWETLKTERNASKAKEIHIDQLAAELERMKRELQAAERNATPQANATSPPPTNGLGLQPYGSPGSPGSLGSQPYTPQMSPGLTARGSPALPARPGLGSPSSFRTVHGQHRPDGSFGGYRSDRASRRLTNSQDNVLAGTIPVTQRSLSEASTNSDELYTFVTRDRSNTRQDSGPEMLRSDRYT</sequence>
<evidence type="ECO:0000256" key="5">
    <source>
        <dbReference type="SAM" id="MobiDB-lite"/>
    </source>
</evidence>
<accession>A0A4U7AYT0</accession>
<keyword evidence="2 3" id="KW-0040">ANK repeat</keyword>
<feature type="repeat" description="ANK" evidence="3">
    <location>
        <begin position="931"/>
        <end position="963"/>
    </location>
</feature>
<dbReference type="Proteomes" id="UP000308133">
    <property type="component" value="Unassembled WGS sequence"/>
</dbReference>
<evidence type="ECO:0000256" key="4">
    <source>
        <dbReference type="SAM" id="Coils"/>
    </source>
</evidence>
<organism evidence="7 8">
    <name type="scientific">Elsinoe australis</name>
    <dbReference type="NCBI Taxonomy" id="40998"/>
    <lineage>
        <taxon>Eukaryota</taxon>
        <taxon>Fungi</taxon>
        <taxon>Dikarya</taxon>
        <taxon>Ascomycota</taxon>
        <taxon>Pezizomycotina</taxon>
        <taxon>Dothideomycetes</taxon>
        <taxon>Dothideomycetidae</taxon>
        <taxon>Myriangiales</taxon>
        <taxon>Elsinoaceae</taxon>
        <taxon>Elsinoe</taxon>
    </lineage>
</organism>
<evidence type="ECO:0000313" key="7">
    <source>
        <dbReference type="EMBL" id="TKX23878.1"/>
    </source>
</evidence>
<feature type="repeat" description="ANK" evidence="3">
    <location>
        <begin position="1003"/>
        <end position="1031"/>
    </location>
</feature>
<dbReference type="PANTHER" id="PTHR24198">
    <property type="entry name" value="ANKYRIN REPEAT AND PROTEIN KINASE DOMAIN-CONTAINING PROTEIN"/>
    <property type="match status" value="1"/>
</dbReference>
<feature type="region of interest" description="Disordered" evidence="5">
    <location>
        <begin position="1"/>
        <end position="20"/>
    </location>
</feature>
<evidence type="ECO:0000313" key="8">
    <source>
        <dbReference type="Proteomes" id="UP000308133"/>
    </source>
</evidence>
<dbReference type="Pfam" id="PF00023">
    <property type="entry name" value="Ank"/>
    <property type="match status" value="1"/>
</dbReference>
<dbReference type="PROSITE" id="PS50088">
    <property type="entry name" value="ANK_REPEAT"/>
    <property type="match status" value="6"/>
</dbReference>
<name>A0A4U7AYT0_9PEZI</name>
<feature type="domain" description="Nephrocystin 3-like N-terminal" evidence="6">
    <location>
        <begin position="391"/>
        <end position="500"/>
    </location>
</feature>
<dbReference type="PROSITE" id="PS50297">
    <property type="entry name" value="ANK_REP_REGION"/>
    <property type="match status" value="4"/>
</dbReference>
<reference evidence="7 8" key="1">
    <citation type="submission" date="2018-02" db="EMBL/GenBank/DDBJ databases">
        <title>Draft genome sequences of Elsinoe sp., causing black scab on jojoba.</title>
        <authorList>
            <person name="Stodart B."/>
            <person name="Jeffress S."/>
            <person name="Ash G."/>
            <person name="Arun Chinnappa K."/>
        </authorList>
    </citation>
    <scope>NUCLEOTIDE SEQUENCE [LARGE SCALE GENOMIC DNA]</scope>
    <source>
        <strain evidence="7 8">Hillstone_2</strain>
    </source>
</reference>
<dbReference type="InterPro" id="IPR029058">
    <property type="entry name" value="AB_hydrolase_fold"/>
</dbReference>
<gene>
    <name evidence="7" type="ORF">C1H76_3816</name>
</gene>
<feature type="repeat" description="ANK" evidence="3">
    <location>
        <begin position="1423"/>
        <end position="1455"/>
    </location>
</feature>
<keyword evidence="4" id="KW-0175">Coiled coil</keyword>
<dbReference type="Gene3D" id="3.40.50.1820">
    <property type="entry name" value="alpha/beta hydrolase"/>
    <property type="match status" value="1"/>
</dbReference>
<dbReference type="SMART" id="SM00248">
    <property type="entry name" value="ANK"/>
    <property type="match status" value="9"/>
</dbReference>
<comment type="caution">
    <text evidence="7">The sequence shown here is derived from an EMBL/GenBank/DDBJ whole genome shotgun (WGS) entry which is preliminary data.</text>
</comment>
<feature type="coiled-coil region" evidence="4">
    <location>
        <begin position="1556"/>
        <end position="1583"/>
    </location>
</feature>
<dbReference type="PRINTS" id="PR01415">
    <property type="entry name" value="ANKYRIN"/>
</dbReference>